<dbReference type="PROSITE" id="PS01124">
    <property type="entry name" value="HTH_ARAC_FAMILY_2"/>
    <property type="match status" value="1"/>
</dbReference>
<gene>
    <name evidence="5" type="ORF">FHS11_001304</name>
</gene>
<keyword evidence="3" id="KW-0804">Transcription</keyword>
<accession>A0A839SEC9</accession>
<dbReference type="AlphaFoldDB" id="A0A839SEC9"/>
<evidence type="ECO:0000256" key="3">
    <source>
        <dbReference type="ARBA" id="ARBA00023163"/>
    </source>
</evidence>
<evidence type="ECO:0000259" key="4">
    <source>
        <dbReference type="PROSITE" id="PS01124"/>
    </source>
</evidence>
<dbReference type="RefSeq" id="WP_311732855.1">
    <property type="nucleotide sequence ID" value="NZ_AP017313.1"/>
</dbReference>
<evidence type="ECO:0000313" key="6">
    <source>
        <dbReference type="Proteomes" id="UP000539265"/>
    </source>
</evidence>
<dbReference type="EMBL" id="JACHWX010000003">
    <property type="protein sequence ID" value="MBB3054887.1"/>
    <property type="molecule type" value="Genomic_DNA"/>
</dbReference>
<dbReference type="GO" id="GO:0043565">
    <property type="term" value="F:sequence-specific DNA binding"/>
    <property type="evidence" value="ECO:0007669"/>
    <property type="project" value="InterPro"/>
</dbReference>
<protein>
    <submittedName>
        <fullName evidence="5">AraC-like DNA-binding protein</fullName>
    </submittedName>
</protein>
<evidence type="ECO:0000256" key="2">
    <source>
        <dbReference type="ARBA" id="ARBA00023125"/>
    </source>
</evidence>
<dbReference type="PROSITE" id="PS00041">
    <property type="entry name" value="HTH_ARAC_FAMILY_1"/>
    <property type="match status" value="1"/>
</dbReference>
<proteinExistence type="predicted"/>
<feature type="domain" description="HTH araC/xylS-type" evidence="4">
    <location>
        <begin position="97"/>
        <end position="176"/>
    </location>
</feature>
<dbReference type="PANTHER" id="PTHR43280:SF28">
    <property type="entry name" value="HTH-TYPE TRANSCRIPTIONAL ACTIVATOR RHAS"/>
    <property type="match status" value="1"/>
</dbReference>
<evidence type="ECO:0000313" key="5">
    <source>
        <dbReference type="EMBL" id="MBB3054887.1"/>
    </source>
</evidence>
<evidence type="ECO:0000256" key="1">
    <source>
        <dbReference type="ARBA" id="ARBA00023015"/>
    </source>
</evidence>
<dbReference type="Pfam" id="PF12833">
    <property type="entry name" value="HTH_18"/>
    <property type="match status" value="1"/>
</dbReference>
<comment type="caution">
    <text evidence="5">The sequence shown here is derived from an EMBL/GenBank/DDBJ whole genome shotgun (WGS) entry which is preliminary data.</text>
</comment>
<keyword evidence="2" id="KW-0238">DNA-binding</keyword>
<dbReference type="GO" id="GO:0003700">
    <property type="term" value="F:DNA-binding transcription factor activity"/>
    <property type="evidence" value="ECO:0007669"/>
    <property type="project" value="InterPro"/>
</dbReference>
<name>A0A839SEC9_9SPHI</name>
<dbReference type="SUPFAM" id="SSF46689">
    <property type="entry name" value="Homeodomain-like"/>
    <property type="match status" value="1"/>
</dbReference>
<dbReference type="InterPro" id="IPR018060">
    <property type="entry name" value="HTH_AraC"/>
</dbReference>
<dbReference type="InterPro" id="IPR009057">
    <property type="entry name" value="Homeodomain-like_sf"/>
</dbReference>
<dbReference type="Proteomes" id="UP000539265">
    <property type="component" value="Unassembled WGS sequence"/>
</dbReference>
<dbReference type="InterPro" id="IPR018062">
    <property type="entry name" value="HTH_AraC-typ_CS"/>
</dbReference>
<dbReference type="Gene3D" id="1.10.10.60">
    <property type="entry name" value="Homeodomain-like"/>
    <property type="match status" value="1"/>
</dbReference>
<dbReference type="SMART" id="SM00342">
    <property type="entry name" value="HTH_ARAC"/>
    <property type="match status" value="1"/>
</dbReference>
<keyword evidence="6" id="KW-1185">Reference proteome</keyword>
<reference evidence="5" key="1">
    <citation type="submission" date="2020-08" db="EMBL/GenBank/DDBJ databases">
        <title>Genomic Encyclopedia of Type Strains, Phase III (KMG-III): the genomes of soil and plant-associated and newly described type strains.</title>
        <authorList>
            <person name="Whitman W."/>
        </authorList>
    </citation>
    <scope>NUCLEOTIDE SEQUENCE [LARGE SCALE GENOMIC DNA]</scope>
    <source>
        <strain evidence="5">CECT 8628</strain>
    </source>
</reference>
<keyword evidence="1" id="KW-0805">Transcription regulation</keyword>
<sequence>MMILYIRNMMCVRCKIIVELEFEKLGLHCASVELGKVETFEMLSDDQLAAIKSALSKSGLELIDNKKSILAERIKNTILSMVYKSECHVKINFSNYLSQELKHDYTYLANVFSEEKGITIEQYFIFTKIERIKELISYNELNLTEISWKLNYSSVAHLSTQFKKVTGITPSLFRHFSNLNIHRPQMCEL</sequence>
<organism evidence="5 6">
    <name type="scientific">Mucilaginibacter gotjawali</name>
    <dbReference type="NCBI Taxonomy" id="1550579"/>
    <lineage>
        <taxon>Bacteria</taxon>
        <taxon>Pseudomonadati</taxon>
        <taxon>Bacteroidota</taxon>
        <taxon>Sphingobacteriia</taxon>
        <taxon>Sphingobacteriales</taxon>
        <taxon>Sphingobacteriaceae</taxon>
        <taxon>Mucilaginibacter</taxon>
    </lineage>
</organism>
<dbReference type="PANTHER" id="PTHR43280">
    <property type="entry name" value="ARAC-FAMILY TRANSCRIPTIONAL REGULATOR"/>
    <property type="match status" value="1"/>
</dbReference>